<gene>
    <name evidence="2" type="ORF">HF324_11480</name>
</gene>
<proteinExistence type="predicted"/>
<keyword evidence="3" id="KW-1185">Reference proteome</keyword>
<evidence type="ECO:0000256" key="1">
    <source>
        <dbReference type="SAM" id="SignalP"/>
    </source>
</evidence>
<sequence length="386" mass="44339">MRKLLQLCLCLPLLSALIANAQDSIAIPRKLTINGYIKDLQTLTFDKDFDGLTAGNLIHNRINTKWKPSEKVTVVAEFRNRLFWGEEVTRTAGFTSLLRNGNEAVDMQKIWIENRSMVLITNVERLYFDYACNKLSIRIGRQRINWGVNTSWNPNDIFNGYNFLDFDYEERSGADAGKIGYLLNNSSNIEFAYAYTGKKEASVAALKYALNKWNYDMQLIAGWYHNRLTAGAGWAGNIKEAGFKGEIQYFFSGPDSVDHLNLAIEGDYMFKNSWYLNLGMLFNTRGLNRPMDNWSNWNPGLSPMNLMPTKWSFIVISSKEITPLLSVNVSVLYSPATNLTVFYPSLRYNIATNLDADFLWQSFFAEQRIRFGAINHRAFLRLKWSF</sequence>
<protein>
    <recommendedName>
        <fullName evidence="4">Porin</fullName>
    </recommendedName>
</protein>
<evidence type="ECO:0008006" key="4">
    <source>
        <dbReference type="Google" id="ProtNLM"/>
    </source>
</evidence>
<organism evidence="2 3">
    <name type="scientific">Chitinophaga oryzae</name>
    <dbReference type="NCBI Taxonomy" id="2725414"/>
    <lineage>
        <taxon>Bacteria</taxon>
        <taxon>Pseudomonadati</taxon>
        <taxon>Bacteroidota</taxon>
        <taxon>Chitinophagia</taxon>
        <taxon>Chitinophagales</taxon>
        <taxon>Chitinophagaceae</taxon>
        <taxon>Chitinophaga</taxon>
    </lineage>
</organism>
<feature type="signal peptide" evidence="1">
    <location>
        <begin position="1"/>
        <end position="21"/>
    </location>
</feature>
<keyword evidence="1" id="KW-0732">Signal</keyword>
<dbReference type="RefSeq" id="WP_168860674.1">
    <property type="nucleotide sequence ID" value="NZ_CP051204.2"/>
</dbReference>
<evidence type="ECO:0000313" key="2">
    <source>
        <dbReference type="EMBL" id="QJB38454.1"/>
    </source>
</evidence>
<evidence type="ECO:0000313" key="3">
    <source>
        <dbReference type="Proteomes" id="UP000503144"/>
    </source>
</evidence>
<dbReference type="EMBL" id="CP051204">
    <property type="protein sequence ID" value="QJB38454.1"/>
    <property type="molecule type" value="Genomic_DNA"/>
</dbReference>
<reference evidence="2" key="1">
    <citation type="submission" date="2020-09" db="EMBL/GenBank/DDBJ databases">
        <authorList>
            <person name="Kittiwongwattana C."/>
        </authorList>
    </citation>
    <scope>NUCLEOTIDE SEQUENCE</scope>
    <source>
        <strain evidence="2">1303</strain>
    </source>
</reference>
<dbReference type="Proteomes" id="UP000503144">
    <property type="component" value="Chromosome"/>
</dbReference>
<accession>A0ABX6LED2</accession>
<name>A0ABX6LED2_9BACT</name>
<feature type="chain" id="PRO_5046877228" description="Porin" evidence="1">
    <location>
        <begin position="22"/>
        <end position="386"/>
    </location>
</feature>